<evidence type="ECO:0000259" key="5">
    <source>
        <dbReference type="Pfam" id="PF04542"/>
    </source>
</evidence>
<dbReference type="SUPFAM" id="SSF88946">
    <property type="entry name" value="Sigma2 domain of RNA polymerase sigma factors"/>
    <property type="match status" value="1"/>
</dbReference>
<keyword evidence="3" id="KW-0238">DNA-binding</keyword>
<evidence type="ECO:0000313" key="6">
    <source>
        <dbReference type="EMBL" id="AYD39344.1"/>
    </source>
</evidence>
<feature type="domain" description="RNA polymerase sigma-70 region 2" evidence="5">
    <location>
        <begin position="27"/>
        <end position="92"/>
    </location>
</feature>
<dbReference type="InterPro" id="IPR013324">
    <property type="entry name" value="RNA_pol_sigma_r3/r4-like"/>
</dbReference>
<dbReference type="Gene3D" id="1.20.140.160">
    <property type="match status" value="1"/>
</dbReference>
<dbReference type="GO" id="GO:0006352">
    <property type="term" value="P:DNA-templated transcription initiation"/>
    <property type="evidence" value="ECO:0007669"/>
    <property type="project" value="InterPro"/>
</dbReference>
<dbReference type="GO" id="GO:0016987">
    <property type="term" value="F:sigma factor activity"/>
    <property type="evidence" value="ECO:0007669"/>
    <property type="project" value="UniProtKB-KW"/>
</dbReference>
<proteinExistence type="predicted"/>
<organism evidence="6 7">
    <name type="scientific">Clostridium fermenticellae</name>
    <dbReference type="NCBI Taxonomy" id="2068654"/>
    <lineage>
        <taxon>Bacteria</taxon>
        <taxon>Bacillati</taxon>
        <taxon>Bacillota</taxon>
        <taxon>Clostridia</taxon>
        <taxon>Eubacteriales</taxon>
        <taxon>Clostridiaceae</taxon>
        <taxon>Clostridium</taxon>
    </lineage>
</organism>
<accession>A0A386H102</accession>
<dbReference type="GO" id="GO:0003677">
    <property type="term" value="F:DNA binding"/>
    <property type="evidence" value="ECO:0007669"/>
    <property type="project" value="UniProtKB-KW"/>
</dbReference>
<keyword evidence="7" id="KW-1185">Reference proteome</keyword>
<dbReference type="InterPro" id="IPR013325">
    <property type="entry name" value="RNA_pol_sigma_r2"/>
</dbReference>
<dbReference type="RefSeq" id="WP_119970053.1">
    <property type="nucleotide sequence ID" value="NZ_CP032416.1"/>
</dbReference>
<name>A0A386H102_9CLOT</name>
<keyword evidence="1" id="KW-0805">Transcription regulation</keyword>
<dbReference type="PANTHER" id="PTHR30385">
    <property type="entry name" value="SIGMA FACTOR F FLAGELLAR"/>
    <property type="match status" value="1"/>
</dbReference>
<evidence type="ECO:0000256" key="4">
    <source>
        <dbReference type="ARBA" id="ARBA00023163"/>
    </source>
</evidence>
<evidence type="ECO:0000313" key="7">
    <source>
        <dbReference type="Proteomes" id="UP000266301"/>
    </source>
</evidence>
<keyword evidence="2" id="KW-0731">Sigma factor</keyword>
<gene>
    <name evidence="6" type="ORF">D4Z93_01805</name>
</gene>
<dbReference type="Gene3D" id="1.10.1740.10">
    <property type="match status" value="1"/>
</dbReference>
<dbReference type="OrthoDB" id="1954605at2"/>
<evidence type="ECO:0000256" key="2">
    <source>
        <dbReference type="ARBA" id="ARBA00023082"/>
    </source>
</evidence>
<dbReference type="Pfam" id="PF04542">
    <property type="entry name" value="Sigma70_r2"/>
    <property type="match status" value="1"/>
</dbReference>
<dbReference type="KEGG" id="cfer:D4Z93_01805"/>
<reference evidence="6 7" key="1">
    <citation type="journal article" date="2019" name="Int. J. Syst. Evol. Microbiol.">
        <title>Clostridium fermenticellae sp. nov., isolated from the mud in a fermentation cellar for the production of the Chinese liquor, baijiu.</title>
        <authorList>
            <person name="Xu P.X."/>
            <person name="Chai L.J."/>
            <person name="Qiu T."/>
            <person name="Zhang X.J."/>
            <person name="Lu Z.M."/>
            <person name="Xiao C."/>
            <person name="Wang S.T."/>
            <person name="Shen C.H."/>
            <person name="Shi J.S."/>
            <person name="Xu Z.H."/>
        </authorList>
    </citation>
    <scope>NUCLEOTIDE SEQUENCE [LARGE SCALE GENOMIC DNA]</scope>
    <source>
        <strain evidence="6 7">JN500901</strain>
    </source>
</reference>
<dbReference type="InterPro" id="IPR014284">
    <property type="entry name" value="RNA_pol_sigma-70_dom"/>
</dbReference>
<keyword evidence="4" id="KW-0804">Transcription</keyword>
<dbReference type="AlphaFoldDB" id="A0A386H102"/>
<dbReference type="InterPro" id="IPR007627">
    <property type="entry name" value="RNA_pol_sigma70_r2"/>
</dbReference>
<protein>
    <submittedName>
        <fullName evidence="6">Sigma-70 family RNA polymerase sigma factor</fullName>
    </submittedName>
</protein>
<evidence type="ECO:0000256" key="1">
    <source>
        <dbReference type="ARBA" id="ARBA00023015"/>
    </source>
</evidence>
<dbReference type="SUPFAM" id="SSF88659">
    <property type="entry name" value="Sigma3 and sigma4 domains of RNA polymerase sigma factors"/>
    <property type="match status" value="1"/>
</dbReference>
<evidence type="ECO:0000256" key="3">
    <source>
        <dbReference type="ARBA" id="ARBA00023125"/>
    </source>
</evidence>
<dbReference type="Proteomes" id="UP000266301">
    <property type="component" value="Chromosome"/>
</dbReference>
<dbReference type="NCBIfam" id="TIGR02937">
    <property type="entry name" value="sigma70-ECF"/>
    <property type="match status" value="1"/>
</dbReference>
<sequence>MNNKKILKASLFEAQNGNKEAMTAILDMYKGFIHKTAVSFYINGYDLNDLIQICNLSLINAVRKYDLKKSSTTNFSSYACRCILNSLKYNLRNCTLKNNKEKFETSLYINVCEDTALIDCISSSQNIENEFISKEEAAALSKAIEFLSPDEKKLIKWFYFDRKNLKEYARCNNLTYPSVKQKKKLCLLKLKKIMTKVY</sequence>
<dbReference type="EMBL" id="CP032416">
    <property type="protein sequence ID" value="AYD39344.1"/>
    <property type="molecule type" value="Genomic_DNA"/>
</dbReference>